<accession>A0ABD0KB35</accession>
<evidence type="ECO:0000313" key="1">
    <source>
        <dbReference type="EMBL" id="KAK7484220.1"/>
    </source>
</evidence>
<protein>
    <recommendedName>
        <fullName evidence="3">Pheromone</fullName>
    </recommendedName>
</protein>
<dbReference type="Proteomes" id="UP001519460">
    <property type="component" value="Unassembled WGS sequence"/>
</dbReference>
<proteinExistence type="predicted"/>
<reference evidence="1 2" key="1">
    <citation type="journal article" date="2023" name="Sci. Data">
        <title>Genome assembly of the Korean intertidal mud-creeper Batillaria attramentaria.</title>
        <authorList>
            <person name="Patra A.K."/>
            <person name="Ho P.T."/>
            <person name="Jun S."/>
            <person name="Lee S.J."/>
            <person name="Kim Y."/>
            <person name="Won Y.J."/>
        </authorList>
    </citation>
    <scope>NUCLEOTIDE SEQUENCE [LARGE SCALE GENOMIC DNA]</scope>
    <source>
        <strain evidence="1">Wonlab-2016</strain>
    </source>
</reference>
<comment type="caution">
    <text evidence="1">The sequence shown here is derived from an EMBL/GenBank/DDBJ whole genome shotgun (WGS) entry which is preliminary data.</text>
</comment>
<dbReference type="AlphaFoldDB" id="A0ABD0KB35"/>
<sequence>APAFLNPDFNEITLPSGDDAEKEFPVRTHTTEFQDCVLFKLTSDTQDDGGSLDKLTQVFPCT</sequence>
<evidence type="ECO:0008006" key="3">
    <source>
        <dbReference type="Google" id="ProtNLM"/>
    </source>
</evidence>
<organism evidence="1 2">
    <name type="scientific">Batillaria attramentaria</name>
    <dbReference type="NCBI Taxonomy" id="370345"/>
    <lineage>
        <taxon>Eukaryota</taxon>
        <taxon>Metazoa</taxon>
        <taxon>Spiralia</taxon>
        <taxon>Lophotrochozoa</taxon>
        <taxon>Mollusca</taxon>
        <taxon>Gastropoda</taxon>
        <taxon>Caenogastropoda</taxon>
        <taxon>Sorbeoconcha</taxon>
        <taxon>Cerithioidea</taxon>
        <taxon>Batillariidae</taxon>
        <taxon>Batillaria</taxon>
    </lineage>
</organism>
<dbReference type="EMBL" id="JACVVK020000214">
    <property type="protein sequence ID" value="KAK7484220.1"/>
    <property type="molecule type" value="Genomic_DNA"/>
</dbReference>
<name>A0ABD0KB35_9CAEN</name>
<feature type="non-terminal residue" evidence="1">
    <location>
        <position position="62"/>
    </location>
</feature>
<keyword evidence="2" id="KW-1185">Reference proteome</keyword>
<feature type="non-terminal residue" evidence="1">
    <location>
        <position position="1"/>
    </location>
</feature>
<evidence type="ECO:0000313" key="2">
    <source>
        <dbReference type="Proteomes" id="UP001519460"/>
    </source>
</evidence>
<gene>
    <name evidence="1" type="ORF">BaRGS_00024590</name>
</gene>